<dbReference type="InterPro" id="IPR050134">
    <property type="entry name" value="NAD-dep_sirtuin_deacylases"/>
</dbReference>
<dbReference type="GO" id="GO:0070403">
    <property type="term" value="F:NAD+ binding"/>
    <property type="evidence" value="ECO:0007669"/>
    <property type="project" value="UniProtKB-UniRule"/>
</dbReference>
<comment type="subcellular location">
    <subcellularLocation>
        <location evidence="3">Cytoplasm</location>
    </subcellularLocation>
</comment>
<protein>
    <recommendedName>
        <fullName evidence="3">NAD-dependent protein deacylase</fullName>
        <ecNumber evidence="3">2.3.1.286</ecNumber>
    </recommendedName>
    <alternativeName>
        <fullName evidence="3">Regulatory protein SIR2 homolog</fullName>
    </alternativeName>
</protein>
<organism evidence="6 7">
    <name type="scientific">Acidocella aminolytica 101 = DSM 11237</name>
    <dbReference type="NCBI Taxonomy" id="1120923"/>
    <lineage>
        <taxon>Bacteria</taxon>
        <taxon>Pseudomonadati</taxon>
        <taxon>Pseudomonadota</taxon>
        <taxon>Alphaproteobacteria</taxon>
        <taxon>Acetobacterales</taxon>
        <taxon>Acidocellaceae</taxon>
        <taxon>Acidocella</taxon>
    </lineage>
</organism>
<comment type="similarity">
    <text evidence="3">Belongs to the sirtuin family. Class III subfamily.</text>
</comment>
<dbReference type="GO" id="GO:0036055">
    <property type="term" value="F:protein-succinyllysine desuccinylase activity"/>
    <property type="evidence" value="ECO:0007669"/>
    <property type="project" value="UniProtKB-UniRule"/>
</dbReference>
<feature type="binding site" evidence="3">
    <location>
        <position position="52"/>
    </location>
    <ligand>
        <name>substrate</name>
    </ligand>
</feature>
<dbReference type="Proteomes" id="UP000032668">
    <property type="component" value="Unassembled WGS sequence"/>
</dbReference>
<sequence length="235" mass="25483">MNIVVLTGAGISAESGISTFRAADGLWEKHRIEDVASPEGFLRDPSLVHDFYNRRRAQLHLVAPNPAHLALAALERAWQGRGNFLLLTQNVDDLHERAGSRVLLHMHGELRKLVCASCGETCHWLDDAGVETLCPACGAAAMRPDIVWFGEIPYYMDEIVAALDEADVFCAIGTSGVVYPAAGFAAEARRNGRNCLLYEINPTPTGGHVFDHVIAAPASQGVPEFLRRLGVEEAA</sequence>
<dbReference type="Gene3D" id="3.30.1600.10">
    <property type="entry name" value="SIR2/SIRT2 'Small Domain"/>
    <property type="match status" value="1"/>
</dbReference>
<feature type="domain" description="Deacetylase sirtuin-type" evidence="5">
    <location>
        <begin position="1"/>
        <end position="232"/>
    </location>
</feature>
<gene>
    <name evidence="3" type="primary">cobB</name>
    <name evidence="6" type="ORF">Aam_092_040</name>
</gene>
<name>A0A0D6PKY2_9PROT</name>
<feature type="binding site" evidence="3">
    <location>
        <begin position="8"/>
        <end position="27"/>
    </location>
    <ligand>
        <name>NAD(+)</name>
        <dbReference type="ChEBI" id="CHEBI:57540"/>
    </ligand>
</feature>
<dbReference type="RefSeq" id="WP_048879805.1">
    <property type="nucleotide sequence ID" value="NZ_BANC01000090.1"/>
</dbReference>
<dbReference type="CDD" id="cd01412">
    <property type="entry name" value="SIRT5_Af1_CobB"/>
    <property type="match status" value="1"/>
</dbReference>
<feature type="binding site" evidence="3">
    <location>
        <begin position="201"/>
        <end position="203"/>
    </location>
    <ligand>
        <name>NAD(+)</name>
        <dbReference type="ChEBI" id="CHEBI:57540"/>
    </ligand>
</feature>
<keyword evidence="3" id="KW-0963">Cytoplasm</keyword>
<dbReference type="Pfam" id="PF02146">
    <property type="entry name" value="SIR2"/>
    <property type="match status" value="1"/>
</dbReference>
<dbReference type="GO" id="GO:0036054">
    <property type="term" value="F:protein-malonyllysine demalonylase activity"/>
    <property type="evidence" value="ECO:0007669"/>
    <property type="project" value="InterPro"/>
</dbReference>
<feature type="binding site" evidence="3 4">
    <location>
        <position position="137"/>
    </location>
    <ligand>
        <name>Zn(2+)</name>
        <dbReference type="ChEBI" id="CHEBI:29105"/>
    </ligand>
</feature>
<evidence type="ECO:0000259" key="5">
    <source>
        <dbReference type="PROSITE" id="PS50305"/>
    </source>
</evidence>
<evidence type="ECO:0000313" key="6">
    <source>
        <dbReference type="EMBL" id="GAN81419.1"/>
    </source>
</evidence>
<dbReference type="GO" id="GO:0008270">
    <property type="term" value="F:zinc ion binding"/>
    <property type="evidence" value="ECO:0007669"/>
    <property type="project" value="UniProtKB-UniRule"/>
</dbReference>
<dbReference type="AlphaFoldDB" id="A0A0D6PKY2"/>
<keyword evidence="3 4" id="KW-0862">Zinc</keyword>
<evidence type="ECO:0000256" key="3">
    <source>
        <dbReference type="HAMAP-Rule" id="MF_01121"/>
    </source>
</evidence>
<dbReference type="STRING" id="1120923.SAMN02746095_02875"/>
<accession>A0A0D6PKY2</accession>
<evidence type="ECO:0000313" key="7">
    <source>
        <dbReference type="Proteomes" id="UP000032668"/>
    </source>
</evidence>
<dbReference type="GO" id="GO:0005737">
    <property type="term" value="C:cytoplasm"/>
    <property type="evidence" value="ECO:0007669"/>
    <property type="project" value="UniProtKB-SubCell"/>
</dbReference>
<comment type="catalytic activity">
    <reaction evidence="3">
        <text>N(6)-acetyl-L-lysyl-[protein] + NAD(+) + H2O = 2''-O-acetyl-ADP-D-ribose + nicotinamide + L-lysyl-[protein]</text>
        <dbReference type="Rhea" id="RHEA:43636"/>
        <dbReference type="Rhea" id="RHEA-COMP:9752"/>
        <dbReference type="Rhea" id="RHEA-COMP:10731"/>
        <dbReference type="ChEBI" id="CHEBI:15377"/>
        <dbReference type="ChEBI" id="CHEBI:17154"/>
        <dbReference type="ChEBI" id="CHEBI:29969"/>
        <dbReference type="ChEBI" id="CHEBI:57540"/>
        <dbReference type="ChEBI" id="CHEBI:61930"/>
        <dbReference type="ChEBI" id="CHEBI:83767"/>
        <dbReference type="EC" id="2.3.1.286"/>
    </reaction>
</comment>
<evidence type="ECO:0000256" key="4">
    <source>
        <dbReference type="PROSITE-ProRule" id="PRU00236"/>
    </source>
</evidence>
<dbReference type="InterPro" id="IPR029035">
    <property type="entry name" value="DHS-like_NAD/FAD-binding_dom"/>
</dbReference>
<dbReference type="InterPro" id="IPR026590">
    <property type="entry name" value="Ssirtuin_cat_dom"/>
</dbReference>
<feature type="binding site" evidence="3">
    <location>
        <position position="218"/>
    </location>
    <ligand>
        <name>NAD(+)</name>
        <dbReference type="ChEBI" id="CHEBI:57540"/>
    </ligand>
</feature>
<feature type="binding site" evidence="3">
    <location>
        <position position="55"/>
    </location>
    <ligand>
        <name>substrate</name>
    </ligand>
</feature>
<dbReference type="OrthoDB" id="9800582at2"/>
<feature type="binding site" evidence="3 4">
    <location>
        <position position="134"/>
    </location>
    <ligand>
        <name>Zn(2+)</name>
        <dbReference type="ChEBI" id="CHEBI:29105"/>
    </ligand>
</feature>
<dbReference type="EC" id="2.3.1.286" evidence="3"/>
<dbReference type="PANTHER" id="PTHR11085">
    <property type="entry name" value="NAD-DEPENDENT PROTEIN DEACYLASE SIRTUIN-5, MITOCHONDRIAL-RELATED"/>
    <property type="match status" value="1"/>
</dbReference>
<dbReference type="Gene3D" id="3.40.50.1220">
    <property type="entry name" value="TPP-binding domain"/>
    <property type="match status" value="1"/>
</dbReference>
<feature type="binding site" evidence="3 4">
    <location>
        <position position="118"/>
    </location>
    <ligand>
        <name>Zn(2+)</name>
        <dbReference type="ChEBI" id="CHEBI:29105"/>
    </ligand>
</feature>
<comment type="domain">
    <text evidence="3">2 residues (Tyr-52 and Arg-55) present in a large hydrophobic pocket are probably involved in substrate specificity. They are important for desuccinylation activity, but dispensable for deacetylation activity.</text>
</comment>
<feature type="binding site" evidence="3 4">
    <location>
        <position position="115"/>
    </location>
    <ligand>
        <name>Zn(2+)</name>
        <dbReference type="ChEBI" id="CHEBI:29105"/>
    </ligand>
</feature>
<proteinExistence type="inferred from homology"/>
<comment type="catalytic activity">
    <reaction evidence="3">
        <text>N(6)-succinyl-L-lysyl-[protein] + NAD(+) + H2O = 2''-O-succinyl-ADP-D-ribose + nicotinamide + L-lysyl-[protein]</text>
        <dbReference type="Rhea" id="RHEA:47668"/>
        <dbReference type="Rhea" id="RHEA-COMP:9752"/>
        <dbReference type="Rhea" id="RHEA-COMP:11877"/>
        <dbReference type="ChEBI" id="CHEBI:15377"/>
        <dbReference type="ChEBI" id="CHEBI:17154"/>
        <dbReference type="ChEBI" id="CHEBI:29969"/>
        <dbReference type="ChEBI" id="CHEBI:57540"/>
        <dbReference type="ChEBI" id="CHEBI:87830"/>
        <dbReference type="ChEBI" id="CHEBI:87832"/>
    </reaction>
</comment>
<dbReference type="InterPro" id="IPR026591">
    <property type="entry name" value="Sirtuin_cat_small_dom_sf"/>
</dbReference>
<dbReference type="SUPFAM" id="SSF52467">
    <property type="entry name" value="DHS-like NAD/FAD-binding domain"/>
    <property type="match status" value="1"/>
</dbReference>
<feature type="binding site" evidence="3">
    <location>
        <begin position="89"/>
        <end position="92"/>
    </location>
    <ligand>
        <name>NAD(+)</name>
        <dbReference type="ChEBI" id="CHEBI:57540"/>
    </ligand>
</feature>
<dbReference type="InterPro" id="IPR027546">
    <property type="entry name" value="Sirtuin_class_III"/>
</dbReference>
<keyword evidence="7" id="KW-1185">Reference proteome</keyword>
<comment type="cofactor">
    <cofactor evidence="3">
        <name>Zn(2+)</name>
        <dbReference type="ChEBI" id="CHEBI:29105"/>
    </cofactor>
    <text evidence="3">Binds 1 zinc ion per subunit.</text>
</comment>
<dbReference type="InterPro" id="IPR003000">
    <property type="entry name" value="Sirtuin"/>
</dbReference>
<keyword evidence="1" id="KW-0808">Transferase</keyword>
<feature type="binding site" evidence="3">
    <location>
        <begin position="173"/>
        <end position="175"/>
    </location>
    <ligand>
        <name>NAD(+)</name>
        <dbReference type="ChEBI" id="CHEBI:57540"/>
    </ligand>
</feature>
<dbReference type="PANTHER" id="PTHR11085:SF4">
    <property type="entry name" value="NAD-DEPENDENT PROTEIN DEACYLASE"/>
    <property type="match status" value="1"/>
</dbReference>
<dbReference type="EMBL" id="BANC01000090">
    <property type="protein sequence ID" value="GAN81419.1"/>
    <property type="molecule type" value="Genomic_DNA"/>
</dbReference>
<dbReference type="PROSITE" id="PS50305">
    <property type="entry name" value="SIRTUIN"/>
    <property type="match status" value="1"/>
</dbReference>
<dbReference type="GO" id="GO:0017136">
    <property type="term" value="F:histone deacetylase activity, NAD-dependent"/>
    <property type="evidence" value="ECO:0007669"/>
    <property type="project" value="TreeGrafter"/>
</dbReference>
<keyword evidence="2 3" id="KW-0520">NAD</keyword>
<reference evidence="6 7" key="1">
    <citation type="submission" date="2012-11" db="EMBL/GenBank/DDBJ databases">
        <title>Whole genome sequence of Acidocella aminolytica 101 = DSM 11237.</title>
        <authorList>
            <person name="Azuma Y."/>
            <person name="Higashiura N."/>
            <person name="Hirakawa H."/>
            <person name="Matsushita K."/>
        </authorList>
    </citation>
    <scope>NUCLEOTIDE SEQUENCE [LARGE SCALE GENOMIC DNA]</scope>
    <source>
        <strain evidence="7">101 / DSM 11237</strain>
    </source>
</reference>
<evidence type="ECO:0000256" key="1">
    <source>
        <dbReference type="ARBA" id="ARBA00022679"/>
    </source>
</evidence>
<keyword evidence="3 4" id="KW-0479">Metal-binding</keyword>
<comment type="caution">
    <text evidence="6">The sequence shown here is derived from an EMBL/GenBank/DDBJ whole genome shotgun (WGS) entry which is preliminary data.</text>
</comment>
<comment type="function">
    <text evidence="3">NAD-dependent lysine deacetylase and desuccinylase that specifically removes acetyl and succinyl groups on target proteins. Modulates the activities of several proteins which are inactive in their acylated form.</text>
</comment>
<dbReference type="HAMAP" id="MF_01121">
    <property type="entry name" value="Sirtuin_ClassIII"/>
    <property type="match status" value="1"/>
</dbReference>
<feature type="active site" description="Proton acceptor" evidence="3 4">
    <location>
        <position position="107"/>
    </location>
</feature>
<evidence type="ECO:0000256" key="2">
    <source>
        <dbReference type="ARBA" id="ARBA00023027"/>
    </source>
</evidence>